<keyword evidence="3" id="KW-0560">Oxidoreductase</keyword>
<dbReference type="InterPro" id="IPR001509">
    <property type="entry name" value="Epimerase_deHydtase"/>
</dbReference>
<proteinExistence type="inferred from homology"/>
<dbReference type="SUPFAM" id="SSF51735">
    <property type="entry name" value="NAD(P)-binding Rossmann-fold domains"/>
    <property type="match status" value="1"/>
</dbReference>
<keyword evidence="8" id="KW-1185">Reference proteome</keyword>
<evidence type="ECO:0000313" key="8">
    <source>
        <dbReference type="Proteomes" id="UP001163823"/>
    </source>
</evidence>
<dbReference type="GO" id="GO:0016616">
    <property type="term" value="F:oxidoreductase activity, acting on the CH-OH group of donors, NAD or NADP as acceptor"/>
    <property type="evidence" value="ECO:0007669"/>
    <property type="project" value="TreeGrafter"/>
</dbReference>
<dbReference type="PANTHER" id="PTHR10366">
    <property type="entry name" value="NAD DEPENDENT EPIMERASE/DEHYDRATASE"/>
    <property type="match status" value="1"/>
</dbReference>
<evidence type="ECO:0000259" key="6">
    <source>
        <dbReference type="Pfam" id="PF01370"/>
    </source>
</evidence>
<comment type="caution">
    <text evidence="7">The sequence shown here is derived from an EMBL/GenBank/DDBJ whole genome shotgun (WGS) entry which is preliminary data.</text>
</comment>
<gene>
    <name evidence="7" type="ORF">O6P43_012499</name>
</gene>
<dbReference type="InterPro" id="IPR050425">
    <property type="entry name" value="NAD(P)_dehydrat-like"/>
</dbReference>
<evidence type="ECO:0000256" key="5">
    <source>
        <dbReference type="ARBA" id="ARBA00023445"/>
    </source>
</evidence>
<protein>
    <submittedName>
        <fullName evidence="7">Dihydroflavonol-4-reductase</fullName>
    </submittedName>
</protein>
<keyword evidence="2" id="KW-0521">NADP</keyword>
<comment type="pathway">
    <text evidence="1">Secondary metabolite biosynthesis; flavonoid biosynthesis.</text>
</comment>
<dbReference type="PANTHER" id="PTHR10366:SF288">
    <property type="entry name" value="ANTHOCYANIDIN REDUCTASE"/>
    <property type="match status" value="1"/>
</dbReference>
<dbReference type="GO" id="GO:0033729">
    <property type="term" value="F:anthocyanidin reductase activity"/>
    <property type="evidence" value="ECO:0007669"/>
    <property type="project" value="TreeGrafter"/>
</dbReference>
<dbReference type="AlphaFoldDB" id="A0AAD7M1Y5"/>
<dbReference type="GO" id="GO:0009813">
    <property type="term" value="P:flavonoid biosynthetic process"/>
    <property type="evidence" value="ECO:0007669"/>
    <property type="project" value="UniProtKB-KW"/>
</dbReference>
<evidence type="ECO:0000256" key="4">
    <source>
        <dbReference type="ARBA" id="ARBA00023241"/>
    </source>
</evidence>
<dbReference type="EMBL" id="JARAOO010000005">
    <property type="protein sequence ID" value="KAJ7968392.1"/>
    <property type="molecule type" value="Genomic_DNA"/>
</dbReference>
<evidence type="ECO:0000256" key="2">
    <source>
        <dbReference type="ARBA" id="ARBA00022857"/>
    </source>
</evidence>
<organism evidence="7 8">
    <name type="scientific">Quillaja saponaria</name>
    <name type="common">Soap bark tree</name>
    <dbReference type="NCBI Taxonomy" id="32244"/>
    <lineage>
        <taxon>Eukaryota</taxon>
        <taxon>Viridiplantae</taxon>
        <taxon>Streptophyta</taxon>
        <taxon>Embryophyta</taxon>
        <taxon>Tracheophyta</taxon>
        <taxon>Spermatophyta</taxon>
        <taxon>Magnoliopsida</taxon>
        <taxon>eudicotyledons</taxon>
        <taxon>Gunneridae</taxon>
        <taxon>Pentapetalae</taxon>
        <taxon>rosids</taxon>
        <taxon>fabids</taxon>
        <taxon>Fabales</taxon>
        <taxon>Quillajaceae</taxon>
        <taxon>Quillaja</taxon>
    </lineage>
</organism>
<dbReference type="Gene3D" id="3.40.50.720">
    <property type="entry name" value="NAD(P)-binding Rossmann-like Domain"/>
    <property type="match status" value="1"/>
</dbReference>
<evidence type="ECO:0000256" key="3">
    <source>
        <dbReference type="ARBA" id="ARBA00023002"/>
    </source>
</evidence>
<dbReference type="InterPro" id="IPR036291">
    <property type="entry name" value="NAD(P)-bd_dom_sf"/>
</dbReference>
<reference evidence="7" key="1">
    <citation type="journal article" date="2023" name="Science">
        <title>Elucidation of the pathway for biosynthesis of saponin adjuvants from the soapbark tree.</title>
        <authorList>
            <person name="Reed J."/>
            <person name="Orme A."/>
            <person name="El-Demerdash A."/>
            <person name="Owen C."/>
            <person name="Martin L.B.B."/>
            <person name="Misra R.C."/>
            <person name="Kikuchi S."/>
            <person name="Rejzek M."/>
            <person name="Martin A.C."/>
            <person name="Harkess A."/>
            <person name="Leebens-Mack J."/>
            <person name="Louveau T."/>
            <person name="Stephenson M.J."/>
            <person name="Osbourn A."/>
        </authorList>
    </citation>
    <scope>NUCLEOTIDE SEQUENCE</scope>
    <source>
        <strain evidence="7">S10</strain>
    </source>
</reference>
<name>A0AAD7M1Y5_QUISA</name>
<feature type="domain" description="NAD-dependent epimerase/dehydratase" evidence="6">
    <location>
        <begin position="5"/>
        <end position="81"/>
    </location>
</feature>
<keyword evidence="4" id="KW-0284">Flavonoid biosynthesis</keyword>
<dbReference type="Pfam" id="PF01370">
    <property type="entry name" value="Epimerase"/>
    <property type="match status" value="1"/>
</dbReference>
<sequence>MIKPAIKGVLNVLKACGKAKTVKLVILTSSAAAATINKLKGTGLVGYPVSKALAEKAAWKFAEESGIHLITVIPTLMAGPSLTLEFPSSLGLKTSLITGNAFLINALKGMQML</sequence>
<comment type="similarity">
    <text evidence="5">Belongs to the NAD(P)-dependent epimerase/dehydratase family. Dihydroflavonol-4-reductase subfamily.</text>
</comment>
<dbReference type="Proteomes" id="UP001163823">
    <property type="component" value="Chromosome 5"/>
</dbReference>
<evidence type="ECO:0000313" key="7">
    <source>
        <dbReference type="EMBL" id="KAJ7968392.1"/>
    </source>
</evidence>
<accession>A0AAD7M1Y5</accession>
<dbReference type="KEGG" id="qsa:O6P43_012499"/>
<evidence type="ECO:0000256" key="1">
    <source>
        <dbReference type="ARBA" id="ARBA00004966"/>
    </source>
</evidence>